<name>A0A9Q8Y5C0_9LACT</name>
<gene>
    <name evidence="2" type="ORF">LMK00_11710</name>
</gene>
<evidence type="ECO:0000313" key="2">
    <source>
        <dbReference type="EMBL" id="USJ21582.1"/>
    </source>
</evidence>
<proteinExistence type="predicted"/>
<reference evidence="2" key="1">
    <citation type="journal article" date="2022" name="Front. Microbiol.">
        <title>Feed Insects as a Reservoir of Granadaene-Producing Lactococci.</title>
        <authorList>
            <person name="Neuzil-Bunesova V."/>
            <person name="Ramirez Garcia A."/>
            <person name="Modrackova N."/>
            <person name="Makovska M."/>
            <person name="Sabolova M."/>
            <person name="Sproer C."/>
            <person name="Bunk B."/>
            <person name="Blom J."/>
            <person name="Schwab C."/>
        </authorList>
    </citation>
    <scope>NUCLEOTIDE SEQUENCE</scope>
    <source>
        <strain evidence="2">I4/6O</strain>
    </source>
</reference>
<accession>A0A9Q8Y5C0</accession>
<dbReference type="RefSeq" id="WP_252170426.1">
    <property type="nucleotide sequence ID" value="NZ_CP086396.1"/>
</dbReference>
<dbReference type="Proteomes" id="UP001056730">
    <property type="component" value="Plasmid p1"/>
</dbReference>
<evidence type="ECO:0000256" key="1">
    <source>
        <dbReference type="SAM" id="Phobius"/>
    </source>
</evidence>
<protein>
    <submittedName>
        <fullName evidence="2">Uncharacterized protein</fullName>
    </submittedName>
</protein>
<organism evidence="2 3">
    <name type="scientific">Lactococcus formosensis</name>
    <dbReference type="NCBI Taxonomy" id="1281486"/>
    <lineage>
        <taxon>Bacteria</taxon>
        <taxon>Bacillati</taxon>
        <taxon>Bacillota</taxon>
        <taxon>Bacilli</taxon>
        <taxon>Lactobacillales</taxon>
        <taxon>Streptococcaceae</taxon>
        <taxon>Lactococcus</taxon>
    </lineage>
</organism>
<dbReference type="EMBL" id="CP086396">
    <property type="protein sequence ID" value="USJ21582.1"/>
    <property type="molecule type" value="Genomic_DNA"/>
</dbReference>
<keyword evidence="1" id="KW-1133">Transmembrane helix</keyword>
<keyword evidence="1" id="KW-0812">Transmembrane</keyword>
<dbReference type="AlphaFoldDB" id="A0A9Q8Y5C0"/>
<evidence type="ECO:0000313" key="3">
    <source>
        <dbReference type="Proteomes" id="UP001056730"/>
    </source>
</evidence>
<geneLocation type="plasmid" evidence="2 3">
    <name>p1</name>
</geneLocation>
<feature type="transmembrane region" description="Helical" evidence="1">
    <location>
        <begin position="12"/>
        <end position="33"/>
    </location>
</feature>
<sequence>MSTSIEREYYLIIGIATAVAIILGALGKFYIAYGKYKISCAKAYRIKKSVHYKSKR</sequence>
<keyword evidence="2" id="KW-0614">Plasmid</keyword>
<dbReference type="KEGG" id="lfo:LMK00_11710"/>
<keyword evidence="1" id="KW-0472">Membrane</keyword>